<name>A0A922SP99_SPOEX</name>
<dbReference type="AlphaFoldDB" id="A0A922SP99"/>
<organism evidence="3 4">
    <name type="scientific">Spodoptera exigua</name>
    <name type="common">Beet armyworm</name>
    <name type="synonym">Noctua fulgens</name>
    <dbReference type="NCBI Taxonomy" id="7107"/>
    <lineage>
        <taxon>Eukaryota</taxon>
        <taxon>Metazoa</taxon>
        <taxon>Ecdysozoa</taxon>
        <taxon>Arthropoda</taxon>
        <taxon>Hexapoda</taxon>
        <taxon>Insecta</taxon>
        <taxon>Pterygota</taxon>
        <taxon>Neoptera</taxon>
        <taxon>Endopterygota</taxon>
        <taxon>Lepidoptera</taxon>
        <taxon>Glossata</taxon>
        <taxon>Ditrysia</taxon>
        <taxon>Noctuoidea</taxon>
        <taxon>Noctuidae</taxon>
        <taxon>Amphipyrinae</taxon>
        <taxon>Spodoptera</taxon>
    </lineage>
</organism>
<protein>
    <submittedName>
        <fullName evidence="3">Uncharacterized protein</fullName>
    </submittedName>
</protein>
<dbReference type="Proteomes" id="UP000814243">
    <property type="component" value="Unassembled WGS sequence"/>
</dbReference>
<sequence>MATMVKEKRKEKKKSKERSSATRELSPVNIAPPTLEELVYTTESSCEAESSQNVTIESFTEVTASEQTETNNISIEMIEESSENTKDVGSEKINIDNNLNQECLEQSQNIENRNIHITKTTTIEVEKSSLITKESTNESTYKELQRKLECMAIPNEVTEPISPERQFELIHPDAYLSTEKQKQESTFEQVEDVMPSAPCFEEVPQAVQREEVFVETKPKVKCMPLEDAIKLCGGKEMEEVRAMSQREEELVEAGPMSGPEHPLVDLLSTFRSSLMAVERERVKLAAGFAEEEKRRATLWKIEKRYVNISEKCQCGLNVDLRASYEYAELNKERLPIAKMRLESLLRDVQESYCHHQHAALLAHCQIEELISETIQSNKLVIREALSLILQALRLSDNAPEALASALKRWATALSAALIDNRDLRQLLFLIHHLFKQSRSVQWASQVIHAHVDKCEDAWEEVDKHGGGGAVSDGTLRERDLLALLRAFPLRDLVARLVLFTHTRSKRPCPNYSPVNEFQDLKHVLLEMLSTWKEEQEELFIKFSTDQKNTLSKLTTELTELKQQNLAIKKTNEEIEKAVTFISKQYDDILKDVDLLKKENQAQKDYIQNLELKIQDCQHRSRPSSIEIRNVPAINNETVSDISSIITKVGSAVGMPLDAARIRDTYRLPVGDINLDIAQDNKSVFTLEYLDLLAEHGLHPGHTFSNPWFDMPGPCQHKDYSADKDFSTGIDRY</sequence>
<keyword evidence="1" id="KW-0175">Coiled coil</keyword>
<dbReference type="EMBL" id="JACEFF010000057">
    <property type="protein sequence ID" value="KAH9645035.1"/>
    <property type="molecule type" value="Genomic_DNA"/>
</dbReference>
<accession>A0A922SP99</accession>
<evidence type="ECO:0000256" key="1">
    <source>
        <dbReference type="SAM" id="Coils"/>
    </source>
</evidence>
<comment type="caution">
    <text evidence="3">The sequence shown here is derived from an EMBL/GenBank/DDBJ whole genome shotgun (WGS) entry which is preliminary data.</text>
</comment>
<proteinExistence type="predicted"/>
<evidence type="ECO:0000256" key="2">
    <source>
        <dbReference type="SAM" id="MobiDB-lite"/>
    </source>
</evidence>
<reference evidence="3" key="1">
    <citation type="journal article" date="2021" name="G3 (Bethesda)">
        <title>Genome and transcriptome analysis of the beet armyworm Spodoptera exigua reveals targets for pest control. .</title>
        <authorList>
            <person name="Simon S."/>
            <person name="Breeschoten T."/>
            <person name="Jansen H.J."/>
            <person name="Dirks R.P."/>
            <person name="Schranz M.E."/>
            <person name="Ros V.I.D."/>
        </authorList>
    </citation>
    <scope>NUCLEOTIDE SEQUENCE</scope>
    <source>
        <strain evidence="3">TB_SE_WUR_2020</strain>
    </source>
</reference>
<gene>
    <name evidence="3" type="ORF">HF086_005580</name>
</gene>
<feature type="coiled-coil region" evidence="1">
    <location>
        <begin position="543"/>
        <end position="612"/>
    </location>
</feature>
<evidence type="ECO:0000313" key="4">
    <source>
        <dbReference type="Proteomes" id="UP000814243"/>
    </source>
</evidence>
<evidence type="ECO:0000313" key="3">
    <source>
        <dbReference type="EMBL" id="KAH9645035.1"/>
    </source>
</evidence>
<feature type="region of interest" description="Disordered" evidence="2">
    <location>
        <begin position="1"/>
        <end position="30"/>
    </location>
</feature>